<keyword evidence="4 11" id="KW-0812">Transmembrane</keyword>
<feature type="transmembrane region" description="Helical" evidence="11">
    <location>
        <begin position="1228"/>
        <end position="1249"/>
    </location>
</feature>
<evidence type="ECO:0000256" key="2">
    <source>
        <dbReference type="ARBA" id="ARBA00005585"/>
    </source>
</evidence>
<dbReference type="PROSITE" id="PS50156">
    <property type="entry name" value="SSD"/>
    <property type="match status" value="1"/>
</dbReference>
<name>A0AAW0GTC0_9APHY</name>
<keyword evidence="6 11" id="KW-1133">Transmembrane helix</keyword>
<organism evidence="13 14">
    <name type="scientific">Cerrena zonata</name>
    <dbReference type="NCBI Taxonomy" id="2478898"/>
    <lineage>
        <taxon>Eukaryota</taxon>
        <taxon>Fungi</taxon>
        <taxon>Dikarya</taxon>
        <taxon>Basidiomycota</taxon>
        <taxon>Agaricomycotina</taxon>
        <taxon>Agaricomycetes</taxon>
        <taxon>Polyporales</taxon>
        <taxon>Cerrenaceae</taxon>
        <taxon>Cerrena</taxon>
    </lineage>
</organism>
<evidence type="ECO:0000313" key="13">
    <source>
        <dbReference type="EMBL" id="KAK7695947.1"/>
    </source>
</evidence>
<evidence type="ECO:0000256" key="8">
    <source>
        <dbReference type="ARBA" id="ARBA00023136"/>
    </source>
</evidence>
<gene>
    <name evidence="13" type="ORF">QCA50_000586</name>
</gene>
<keyword evidence="9" id="KW-1015">Disulfide bond</keyword>
<feature type="transmembrane region" description="Helical" evidence="11">
    <location>
        <begin position="737"/>
        <end position="759"/>
    </location>
</feature>
<evidence type="ECO:0000256" key="11">
    <source>
        <dbReference type="SAM" id="Phobius"/>
    </source>
</evidence>
<dbReference type="Proteomes" id="UP001385951">
    <property type="component" value="Unassembled WGS sequence"/>
</dbReference>
<dbReference type="GO" id="GO:0032934">
    <property type="term" value="F:sterol binding"/>
    <property type="evidence" value="ECO:0007669"/>
    <property type="project" value="TreeGrafter"/>
</dbReference>
<evidence type="ECO:0000256" key="1">
    <source>
        <dbReference type="ARBA" id="ARBA00004141"/>
    </source>
</evidence>
<comment type="caution">
    <text evidence="13">The sequence shown here is derived from an EMBL/GenBank/DDBJ whole genome shotgun (WGS) entry which is preliminary data.</text>
</comment>
<dbReference type="SUPFAM" id="SSF82866">
    <property type="entry name" value="Multidrug efflux transporter AcrB transmembrane domain"/>
    <property type="match status" value="2"/>
</dbReference>
<evidence type="ECO:0000256" key="5">
    <source>
        <dbReference type="ARBA" id="ARBA00022729"/>
    </source>
</evidence>
<proteinExistence type="inferred from homology"/>
<keyword evidence="8 11" id="KW-0472">Membrane</keyword>
<evidence type="ECO:0000259" key="12">
    <source>
        <dbReference type="PROSITE" id="PS50156"/>
    </source>
</evidence>
<feature type="transmembrane region" description="Helical" evidence="11">
    <location>
        <begin position="253"/>
        <end position="274"/>
    </location>
</feature>
<keyword evidence="3" id="KW-0813">Transport</keyword>
<feature type="transmembrane region" description="Helical" evidence="11">
    <location>
        <begin position="1204"/>
        <end position="1221"/>
    </location>
</feature>
<evidence type="ECO:0000256" key="6">
    <source>
        <dbReference type="ARBA" id="ARBA00022989"/>
    </source>
</evidence>
<feature type="transmembrane region" description="Helical" evidence="11">
    <location>
        <begin position="1299"/>
        <end position="1320"/>
    </location>
</feature>
<sequence>MTFQQHDAVPTRQTTEGEGRCAMRGSCGKKTLFGKPLPCPTDESASEDDVDRDLLVSLCGADFAEGPTCCTTDQLETLRDNLVMAESIISSCPACRNNFRSFWCSFTCSPNQATFVNVTSTQTSTTGESAVASADYFVSQAFGEGFYDSCKSIQVGATNGYAMDLIGGGAKSYPGFFKFMGDEKDIGSPFQIDFPLEAPIEATPMDISPRNCADNDLASRCTCIDCPDICPSLPPVPVPGTEPTCHVGLTSCLSFVLIIAYGLALVSFIAGYVIQTTARRRRERSYERVALSADAASDPPFSPRSHSRGLVGASSLAHHIDGDESTVTHSDSRNLGRGASLLDPIDTAQPRQYRLNSVIRRMFYMLGLWCANYPWLTFASMFTIIGLLNIGWSNFAVETNPVRLWVAPDSASKLQKDYFDEHFGPFYRAEQIFVTSSGYAQADLNTTSTPKPPVLSWEHLEYWFDVEAEIRALRSEPNGYTLDDVCFKPAGEDGFCVVQSVTGWFDNDLSMYDPDTWKDHLLTCARSPVECLPDFQQPLGPEYVLGGIPQSSDSNRFLDSQALVVTIVVSDSLDPEVQAIAMEWEVALRQYLTNLSENIQDEAGLELAWSTGVSLEEELNKSTNTDVRIVVLSYVAMFLYVSLTLGSGSTFGQEEEGLISSLRRWLNNFPKLFKSSTSDSSTSSMDSRNAPTIFPRLPRKLFVGSKFSLGLFGIALVILSVSTSVGFFSAVGVKVTLIIAEVIPFLVLAVGVDNVFILVHELDRQNSLHGPNASANASYGYTTPMSPSLSRARSQFDSAQSHDDSVDAATMPLYLSAEERIARTLARMGPSILLSTVTETVAFALGALVPMPAVRNFALYAAGSVLINALLQVTVFVSALTLDLRRVESSRVDCFPCIRLPARIQLLDPPSPSSGLSSIARFIRRHYAPFLLKPVVKGAVLLIFGGFLLGSIISIQQIELGLDQRLALPSESYLVPYFDALYDYLEIGPPVYFVSHEVEATARGGQRKLCGRFTTCDDSSVANRLEAERKRTESSFISQPTASWVDDFLKWLDPNQSRCCRVRRRNPDQFCTGRESDRVCRACWEDHEPAWNITMEGLPEGEEFMRYLTQWLNSPTSEDCPLAGKASFGTALSLNDDFSRVVASHFRTFHKPLRSQEDFINSLLAAHRIADEISQETGTSVFPYSLHYVFFDQYVHIVAITQQILGLGLAAVLIVTALLLGSWRTGTIVTGVVAMTVVTIMGVMGLWGINLNAISLVNLVISLGIAVEFCAHIARAFMNAGSGLPNDHPAGQKERDERMWTALVDVGPSVLSGITFTKLIGMSVMALTRSKILEIYYFRMWLTLIISGALHGLVLLPVVLSLAGGPGFPHQEADEEWMSHAIRGEYEYAPFLADDESTASD</sequence>
<feature type="transmembrane region" description="Helical" evidence="11">
    <location>
        <begin position="832"/>
        <end position="851"/>
    </location>
</feature>
<keyword evidence="5" id="KW-0732">Signal</keyword>
<evidence type="ECO:0000313" key="14">
    <source>
        <dbReference type="Proteomes" id="UP001385951"/>
    </source>
</evidence>
<dbReference type="PANTHER" id="PTHR45727:SF2">
    <property type="entry name" value="NPC INTRACELLULAR CHOLESTEROL TRANSPORTER 1"/>
    <property type="match status" value="1"/>
</dbReference>
<accession>A0AAW0GTC0</accession>
<dbReference type="EMBL" id="JASBNA010000001">
    <property type="protein sequence ID" value="KAK7695947.1"/>
    <property type="molecule type" value="Genomic_DNA"/>
</dbReference>
<dbReference type="InterPro" id="IPR053956">
    <property type="entry name" value="NPC1_MLD"/>
</dbReference>
<dbReference type="PANTHER" id="PTHR45727">
    <property type="entry name" value="NPC INTRACELLULAR CHOLESTEROL TRANSPORTER 1"/>
    <property type="match status" value="1"/>
</dbReference>
<evidence type="ECO:0000256" key="4">
    <source>
        <dbReference type="ARBA" id="ARBA00022692"/>
    </source>
</evidence>
<protein>
    <recommendedName>
        <fullName evidence="12">SSD domain-containing protein</fullName>
    </recommendedName>
</protein>
<keyword evidence="14" id="KW-1185">Reference proteome</keyword>
<evidence type="ECO:0000256" key="7">
    <source>
        <dbReference type="ARBA" id="ARBA00023055"/>
    </source>
</evidence>
<reference evidence="13 14" key="1">
    <citation type="submission" date="2022-09" db="EMBL/GenBank/DDBJ databases">
        <authorList>
            <person name="Palmer J.M."/>
        </authorList>
    </citation>
    <scope>NUCLEOTIDE SEQUENCE [LARGE SCALE GENOMIC DNA]</scope>
    <source>
        <strain evidence="13 14">DSM 7382</strain>
    </source>
</reference>
<feature type="transmembrane region" description="Helical" evidence="11">
    <location>
        <begin position="1255"/>
        <end position="1278"/>
    </location>
</feature>
<evidence type="ECO:0000256" key="9">
    <source>
        <dbReference type="ARBA" id="ARBA00023157"/>
    </source>
</evidence>
<feature type="transmembrane region" description="Helical" evidence="11">
    <location>
        <begin position="709"/>
        <end position="731"/>
    </location>
</feature>
<dbReference type="InterPro" id="IPR032190">
    <property type="entry name" value="NPC1_N"/>
</dbReference>
<feature type="transmembrane region" description="Helical" evidence="11">
    <location>
        <begin position="627"/>
        <end position="645"/>
    </location>
</feature>
<dbReference type="InterPro" id="IPR053958">
    <property type="entry name" value="HMGCR/SNAP/NPC1-like_SSD"/>
</dbReference>
<feature type="transmembrane region" description="Helical" evidence="11">
    <location>
        <begin position="363"/>
        <end position="392"/>
    </location>
</feature>
<feature type="transmembrane region" description="Helical" evidence="11">
    <location>
        <begin position="857"/>
        <end position="882"/>
    </location>
</feature>
<evidence type="ECO:0000256" key="3">
    <source>
        <dbReference type="ARBA" id="ARBA00022448"/>
    </source>
</evidence>
<comment type="subcellular location">
    <subcellularLocation>
        <location evidence="1">Membrane</location>
        <topology evidence="1">Multi-pass membrane protein</topology>
    </subcellularLocation>
</comment>
<dbReference type="FunFam" id="1.20.1640.10:FF:000029">
    <property type="entry name" value="Putative Patched sphingolipid transporter"/>
    <property type="match status" value="1"/>
</dbReference>
<dbReference type="GO" id="GO:0015918">
    <property type="term" value="P:sterol transport"/>
    <property type="evidence" value="ECO:0007669"/>
    <property type="project" value="TreeGrafter"/>
</dbReference>
<dbReference type="Pfam" id="PF12349">
    <property type="entry name" value="Sterol-sensing"/>
    <property type="match status" value="2"/>
</dbReference>
<dbReference type="InterPro" id="IPR000731">
    <property type="entry name" value="SSD"/>
</dbReference>
<dbReference type="Gene3D" id="1.20.1640.10">
    <property type="entry name" value="Multidrug efflux transporter AcrB transmembrane domain"/>
    <property type="match status" value="2"/>
</dbReference>
<feature type="transmembrane region" description="Helical" evidence="11">
    <location>
        <begin position="1340"/>
        <end position="1363"/>
    </location>
</feature>
<keyword evidence="10" id="KW-0325">Glycoprotein</keyword>
<comment type="similarity">
    <text evidence="2">Belongs to the patched family.</text>
</comment>
<dbReference type="Pfam" id="PF16414">
    <property type="entry name" value="NPC1_N"/>
    <property type="match status" value="1"/>
</dbReference>
<keyword evidence="7" id="KW-0445">Lipid transport</keyword>
<dbReference type="GO" id="GO:0016020">
    <property type="term" value="C:membrane"/>
    <property type="evidence" value="ECO:0007669"/>
    <property type="project" value="UniProtKB-SubCell"/>
</dbReference>
<feature type="domain" description="SSD" evidence="12">
    <location>
        <begin position="626"/>
        <end position="882"/>
    </location>
</feature>
<evidence type="ECO:0000256" key="10">
    <source>
        <dbReference type="ARBA" id="ARBA00023180"/>
    </source>
</evidence>
<dbReference type="Pfam" id="PF22314">
    <property type="entry name" value="NPC1_MLD"/>
    <property type="match status" value="1"/>
</dbReference>